<proteinExistence type="inferred from homology"/>
<accession>A0A373FR09</accession>
<dbReference type="OrthoDB" id="9777352at2"/>
<dbReference type="PANTHER" id="PTHR47235:SF1">
    <property type="entry name" value="BLR6548 PROTEIN"/>
    <property type="match status" value="1"/>
</dbReference>
<protein>
    <submittedName>
        <fullName evidence="5">ABC transporter substrate-binding protein</fullName>
    </submittedName>
</protein>
<dbReference type="Pfam" id="PF13458">
    <property type="entry name" value="Peripla_BP_6"/>
    <property type="match status" value="1"/>
</dbReference>
<dbReference type="EMBL" id="QURR01000006">
    <property type="protein sequence ID" value="RGE45972.1"/>
    <property type="molecule type" value="Genomic_DNA"/>
</dbReference>
<dbReference type="AlphaFoldDB" id="A0A373FR09"/>
<dbReference type="InterPro" id="IPR028082">
    <property type="entry name" value="Peripla_BP_I"/>
</dbReference>
<evidence type="ECO:0000259" key="4">
    <source>
        <dbReference type="Pfam" id="PF13458"/>
    </source>
</evidence>
<keyword evidence="6" id="KW-1185">Reference proteome</keyword>
<dbReference type="Proteomes" id="UP000261948">
    <property type="component" value="Unassembled WGS sequence"/>
</dbReference>
<dbReference type="CDD" id="cd06326">
    <property type="entry name" value="PBP1_ABC_ligand_binding-like"/>
    <property type="match status" value="1"/>
</dbReference>
<feature type="region of interest" description="Disordered" evidence="3">
    <location>
        <begin position="1"/>
        <end position="30"/>
    </location>
</feature>
<name>A0A373FR09_COMTE</name>
<evidence type="ECO:0000256" key="3">
    <source>
        <dbReference type="SAM" id="MobiDB-lite"/>
    </source>
</evidence>
<feature type="compositionally biased region" description="Low complexity" evidence="3">
    <location>
        <begin position="1"/>
        <end position="13"/>
    </location>
</feature>
<comment type="similarity">
    <text evidence="1">Belongs to the leucine-binding protein family.</text>
</comment>
<gene>
    <name evidence="5" type="ORF">DZC30_06785</name>
</gene>
<dbReference type="PANTHER" id="PTHR47235">
    <property type="entry name" value="BLR6548 PROTEIN"/>
    <property type="match status" value="1"/>
</dbReference>
<evidence type="ECO:0000313" key="6">
    <source>
        <dbReference type="Proteomes" id="UP000261948"/>
    </source>
</evidence>
<dbReference type="SUPFAM" id="SSF53822">
    <property type="entry name" value="Periplasmic binding protein-like I"/>
    <property type="match status" value="1"/>
</dbReference>
<feature type="compositionally biased region" description="Low complexity" evidence="3">
    <location>
        <begin position="20"/>
        <end position="29"/>
    </location>
</feature>
<evidence type="ECO:0000313" key="5">
    <source>
        <dbReference type="EMBL" id="RGE45972.1"/>
    </source>
</evidence>
<organism evidence="5 6">
    <name type="scientific">Comamonas testosteroni</name>
    <name type="common">Pseudomonas testosteroni</name>
    <dbReference type="NCBI Taxonomy" id="285"/>
    <lineage>
        <taxon>Bacteria</taxon>
        <taxon>Pseudomonadati</taxon>
        <taxon>Pseudomonadota</taxon>
        <taxon>Betaproteobacteria</taxon>
        <taxon>Burkholderiales</taxon>
        <taxon>Comamonadaceae</taxon>
        <taxon>Comamonas</taxon>
    </lineage>
</organism>
<comment type="caution">
    <text evidence="5">The sequence shown here is derived from an EMBL/GenBank/DDBJ whole genome shotgun (WGS) entry which is preliminary data.</text>
</comment>
<feature type="domain" description="Leucine-binding protein" evidence="4">
    <location>
        <begin position="59"/>
        <end position="395"/>
    </location>
</feature>
<evidence type="ECO:0000256" key="1">
    <source>
        <dbReference type="ARBA" id="ARBA00010062"/>
    </source>
</evidence>
<reference evidence="5 6" key="1">
    <citation type="submission" date="2018-08" db="EMBL/GenBank/DDBJ databases">
        <title>Comamonas testosteroni strain SWCO2.</title>
        <authorList>
            <person name="Jiang N."/>
            <person name="Zhang X.Z."/>
        </authorList>
    </citation>
    <scope>NUCLEOTIDE SEQUENCE [LARGE SCALE GENOMIC DNA]</scope>
    <source>
        <strain evidence="5 6">SWCO2</strain>
    </source>
</reference>
<sequence>MERVVSVSESSSVPRPPSSKSPASPGFPSHLSQRRSLIAAAGLGLLGAPWVSRAQSSTLRIATTIASSGVERFNGLGLLNGAQAYFDAVNRAGGINGRQIELVKADDEFNAGKAKDNALKFASDANVLALIHPQGTRQTTEVMKAVTSLPIIGPNTGATALHKSGAKNVFWVRTNYDQEVERLVKLADNLGLKRFGLVYPNDPFGQSVLESFKASLARRNIEAVGIASTPGTASLEVDAAARQLAKLPVQVLIMSLAGTTPAFYKAYRDAGGVSLCYGLSVSGTASNLAQLAKGNDRPFFSVIVPSPNAQKFEIVRQYRRDMKTAGFEIDSLVSLEGYVDAYVLAEGLRRAGAKPDRDSLMAGLESLSNFDIGGVRLNFGKTVREGNHYTDTVTIDAHGRLIS</sequence>
<dbReference type="InterPro" id="IPR028081">
    <property type="entry name" value="Leu-bd"/>
</dbReference>
<dbReference type="Gene3D" id="3.40.50.2300">
    <property type="match status" value="2"/>
</dbReference>
<keyword evidence="2" id="KW-0732">Signal</keyword>
<evidence type="ECO:0000256" key="2">
    <source>
        <dbReference type="ARBA" id="ARBA00022729"/>
    </source>
</evidence>